<dbReference type="InterPro" id="IPR029055">
    <property type="entry name" value="Ntn_hydrolases_N"/>
</dbReference>
<feature type="domain" description="Proteasome alpha-type subunits" evidence="3">
    <location>
        <begin position="5"/>
        <end position="27"/>
    </location>
</feature>
<dbReference type="InterPro" id="IPR023332">
    <property type="entry name" value="Proteasome_alpha-type"/>
</dbReference>
<dbReference type="InterPro" id="IPR001353">
    <property type="entry name" value="Proteasome_sua/b"/>
</dbReference>
<dbReference type="SUPFAM" id="SSF56235">
    <property type="entry name" value="N-terminal nucleophile aminohydrolases (Ntn hydrolases)"/>
    <property type="match status" value="1"/>
</dbReference>
<evidence type="ECO:0000259" key="3">
    <source>
        <dbReference type="SMART" id="SM00948"/>
    </source>
</evidence>
<feature type="non-terminal residue" evidence="4">
    <location>
        <position position="1"/>
    </location>
</feature>
<dbReference type="Pfam" id="PF10584">
    <property type="entry name" value="Proteasome_A_N"/>
    <property type="match status" value="1"/>
</dbReference>
<evidence type="ECO:0000256" key="1">
    <source>
        <dbReference type="ARBA" id="ARBA00022942"/>
    </source>
</evidence>
<dbReference type="Pfam" id="PF00227">
    <property type="entry name" value="Proteasome"/>
    <property type="match status" value="1"/>
</dbReference>
<dbReference type="GO" id="GO:0019773">
    <property type="term" value="C:proteasome core complex, alpha-subunit complex"/>
    <property type="evidence" value="ECO:0007669"/>
    <property type="project" value="UniProtKB-UniRule"/>
</dbReference>
<dbReference type="AlphaFoldDB" id="A0A146KDN4"/>
<name>A0A146KDN4_9EUKA</name>
<sequence length="241" mass="26833">QELGYSFSLTTFSPSGNLIQISHALAAVNKGKAAIGMSAKDGVVLISQRKLDETSEVLIDQSTIKLIENVASHIGISYSGLSADFRPILAYAREVAIMYKTTYNQNIPLKMLVKDIAKMFQEKTQEGGVRPFGVSILLAGYEINDVEEQTPALYQIDPSGSYFKLKAWANGRNNEQIRQSLEKKYTEKQELEDAIVQGLSLLKEACEVELDAKDVSVGVLRNGQFELLKQNDVDQYYRNVE</sequence>
<dbReference type="InterPro" id="IPR000426">
    <property type="entry name" value="Proteasome_asu_N"/>
</dbReference>
<dbReference type="PANTHER" id="PTHR11599">
    <property type="entry name" value="PROTEASOME SUBUNIT ALPHA/BETA"/>
    <property type="match status" value="1"/>
</dbReference>
<dbReference type="InterPro" id="IPR050115">
    <property type="entry name" value="Proteasome_alpha"/>
</dbReference>
<dbReference type="GO" id="GO:0006511">
    <property type="term" value="P:ubiquitin-dependent protein catabolic process"/>
    <property type="evidence" value="ECO:0007669"/>
    <property type="project" value="InterPro"/>
</dbReference>
<protein>
    <submittedName>
        <fullName evidence="4">Proteasome subunit alpha type</fullName>
    </submittedName>
</protein>
<keyword evidence="1 2" id="KW-0647">Proteasome</keyword>
<comment type="similarity">
    <text evidence="2">Belongs to the peptidase T1A family.</text>
</comment>
<proteinExistence type="inferred from homology"/>
<evidence type="ECO:0000313" key="4">
    <source>
        <dbReference type="EMBL" id="JAP94607.1"/>
    </source>
</evidence>
<evidence type="ECO:0000256" key="2">
    <source>
        <dbReference type="PROSITE-ProRule" id="PRU00808"/>
    </source>
</evidence>
<accession>A0A146KDN4</accession>
<dbReference type="Gene3D" id="3.60.20.10">
    <property type="entry name" value="Glutamine Phosphoribosylpyrophosphate, subunit 1, domain 1"/>
    <property type="match status" value="1"/>
</dbReference>
<reference evidence="4" key="1">
    <citation type="submission" date="2015-07" db="EMBL/GenBank/DDBJ databases">
        <title>Adaptation to a free-living lifestyle via gene acquisitions in the diplomonad Trepomonas sp. PC1.</title>
        <authorList>
            <person name="Xu F."/>
            <person name="Jerlstrom-Hultqvist J."/>
            <person name="Kolisko M."/>
            <person name="Simpson A.G.B."/>
            <person name="Roger A.J."/>
            <person name="Svard S.G."/>
            <person name="Andersson J.O."/>
        </authorList>
    </citation>
    <scope>NUCLEOTIDE SEQUENCE</scope>
    <source>
        <strain evidence="4">PC1</strain>
    </source>
</reference>
<dbReference type="PROSITE" id="PS51475">
    <property type="entry name" value="PROTEASOME_ALPHA_2"/>
    <property type="match status" value="1"/>
</dbReference>
<dbReference type="SMART" id="SM00948">
    <property type="entry name" value="Proteasome_A_N"/>
    <property type="match status" value="1"/>
</dbReference>
<dbReference type="EMBL" id="GDID01001999">
    <property type="protein sequence ID" value="JAP94607.1"/>
    <property type="molecule type" value="Transcribed_RNA"/>
</dbReference>
<organism evidence="4">
    <name type="scientific">Trepomonas sp. PC1</name>
    <dbReference type="NCBI Taxonomy" id="1076344"/>
    <lineage>
        <taxon>Eukaryota</taxon>
        <taxon>Metamonada</taxon>
        <taxon>Diplomonadida</taxon>
        <taxon>Hexamitidae</taxon>
        <taxon>Hexamitinae</taxon>
        <taxon>Trepomonas</taxon>
    </lineage>
</organism>
<gene>
    <name evidence="4" type="ORF">TPC1_12677</name>
</gene>